<dbReference type="InterPro" id="IPR002305">
    <property type="entry name" value="aa-tRNA-synth_Ic"/>
</dbReference>
<dbReference type="RefSeq" id="WP_055144750.1">
    <property type="nucleotide sequence ID" value="NZ_JXSZ01000005.1"/>
</dbReference>
<dbReference type="Gene3D" id="1.10.240.10">
    <property type="entry name" value="Tyrosyl-Transfer RNA Synthetase"/>
    <property type="match status" value="1"/>
</dbReference>
<reference evidence="11 12" key="1">
    <citation type="submission" date="2015-07" db="EMBL/GenBank/DDBJ databases">
        <title>The draft genome sequence of Leadbetterella sp. JN14-9.</title>
        <authorList>
            <person name="Liu Y."/>
            <person name="Du J."/>
            <person name="Shao Z."/>
        </authorList>
    </citation>
    <scope>NUCLEOTIDE SEQUENCE [LARGE SCALE GENOMIC DNA]</scope>
    <source>
        <strain evidence="11 12">JN14-9</strain>
    </source>
</reference>
<sequence length="325" mass="36479">MARILTGIQASGKPHLGNILGAILPAVQLSQDPKNESFLFIADLHSMTTVKDADALKENTLAVAAAWLACGFDTEKNYFYRQSRLAGYHTELMWYLNCLTPFPMLANAHSFKDKSDKLSDVNAGLFTYPVLQAADIVLYQANFVPVGKDQKQHLEMSKDIAAAFNRTYGEAFVLPEPKIDENVMTIPGIDGQKMSKSYGNYIDIFLPEKQLYKVIKKIVTDTTPLEEPKDPDTCNVFALYKLMASEAQVAEMRQNYEGGNYGYGHAKKALLDLILEKFAKERELYNYYMENTQELEAKLKAGEAKAELIAKATMQKVRELLGFID</sequence>
<keyword evidence="6 10" id="KW-0648">Protein biosynthesis</keyword>
<evidence type="ECO:0000256" key="6">
    <source>
        <dbReference type="ARBA" id="ARBA00022917"/>
    </source>
</evidence>
<evidence type="ECO:0000313" key="11">
    <source>
        <dbReference type="EMBL" id="KPM50005.1"/>
    </source>
</evidence>
<dbReference type="Proteomes" id="UP000050454">
    <property type="component" value="Unassembled WGS sequence"/>
</dbReference>
<dbReference type="Gene3D" id="3.40.50.620">
    <property type="entry name" value="HUPs"/>
    <property type="match status" value="1"/>
</dbReference>
<proteinExistence type="inferred from homology"/>
<dbReference type="EMBL" id="LGTQ01000005">
    <property type="protein sequence ID" value="KPM50005.1"/>
    <property type="molecule type" value="Genomic_DNA"/>
</dbReference>
<evidence type="ECO:0000256" key="3">
    <source>
        <dbReference type="ARBA" id="ARBA00022598"/>
    </source>
</evidence>
<dbReference type="OrthoDB" id="9801042at2"/>
<dbReference type="FunFam" id="1.10.240.10:FF:000005">
    <property type="entry name" value="Tryptophan--tRNA ligase"/>
    <property type="match status" value="1"/>
</dbReference>
<dbReference type="GO" id="GO:0004830">
    <property type="term" value="F:tryptophan-tRNA ligase activity"/>
    <property type="evidence" value="ECO:0007669"/>
    <property type="project" value="UniProtKB-UniRule"/>
</dbReference>
<evidence type="ECO:0000256" key="8">
    <source>
        <dbReference type="ARBA" id="ARBA00049929"/>
    </source>
</evidence>
<dbReference type="Pfam" id="PF00579">
    <property type="entry name" value="tRNA-synt_1b"/>
    <property type="match status" value="1"/>
</dbReference>
<accession>A0A0P7C6N3</accession>
<keyword evidence="5 10" id="KW-0067">ATP-binding</keyword>
<dbReference type="GO" id="GO:0005524">
    <property type="term" value="F:ATP binding"/>
    <property type="evidence" value="ECO:0007669"/>
    <property type="project" value="UniProtKB-KW"/>
</dbReference>
<dbReference type="PRINTS" id="PR01039">
    <property type="entry name" value="TRNASYNTHTRP"/>
</dbReference>
<evidence type="ECO:0000256" key="9">
    <source>
        <dbReference type="NCBIfam" id="TIGR00233"/>
    </source>
</evidence>
<dbReference type="PANTHER" id="PTHR43766:SF1">
    <property type="entry name" value="TRYPTOPHAN--TRNA LIGASE, MITOCHONDRIAL"/>
    <property type="match status" value="1"/>
</dbReference>
<comment type="similarity">
    <text evidence="1 10">Belongs to the class-I aminoacyl-tRNA synthetase family.</text>
</comment>
<dbReference type="GO" id="GO:0005829">
    <property type="term" value="C:cytosol"/>
    <property type="evidence" value="ECO:0007669"/>
    <property type="project" value="TreeGrafter"/>
</dbReference>
<keyword evidence="3 10" id="KW-0436">Ligase</keyword>
<evidence type="ECO:0000256" key="10">
    <source>
        <dbReference type="RuleBase" id="RU363036"/>
    </source>
</evidence>
<gene>
    <name evidence="11" type="ORF">AFM12_05485</name>
</gene>
<protein>
    <recommendedName>
        <fullName evidence="2 9">Tryptophan--tRNA ligase</fullName>
        <ecNumber evidence="2 9">6.1.1.2</ecNumber>
    </recommendedName>
</protein>
<evidence type="ECO:0000313" key="12">
    <source>
        <dbReference type="Proteomes" id="UP000050454"/>
    </source>
</evidence>
<keyword evidence="7 10" id="KW-0030">Aminoacyl-tRNA synthetase</keyword>
<evidence type="ECO:0000256" key="1">
    <source>
        <dbReference type="ARBA" id="ARBA00005594"/>
    </source>
</evidence>
<dbReference type="AlphaFoldDB" id="A0A0P7C6N3"/>
<name>A0A0P7C6N3_9BACT</name>
<evidence type="ECO:0000256" key="2">
    <source>
        <dbReference type="ARBA" id="ARBA00013161"/>
    </source>
</evidence>
<comment type="catalytic activity">
    <reaction evidence="8">
        <text>tRNA(Trp) + L-tryptophan + ATP = L-tryptophyl-tRNA(Trp) + AMP + diphosphate + H(+)</text>
        <dbReference type="Rhea" id="RHEA:24080"/>
        <dbReference type="Rhea" id="RHEA-COMP:9671"/>
        <dbReference type="Rhea" id="RHEA-COMP:9705"/>
        <dbReference type="ChEBI" id="CHEBI:15378"/>
        <dbReference type="ChEBI" id="CHEBI:30616"/>
        <dbReference type="ChEBI" id="CHEBI:33019"/>
        <dbReference type="ChEBI" id="CHEBI:57912"/>
        <dbReference type="ChEBI" id="CHEBI:78442"/>
        <dbReference type="ChEBI" id="CHEBI:78535"/>
        <dbReference type="ChEBI" id="CHEBI:456215"/>
        <dbReference type="EC" id="6.1.1.2"/>
    </reaction>
</comment>
<comment type="caution">
    <text evidence="11">The sequence shown here is derived from an EMBL/GenBank/DDBJ whole genome shotgun (WGS) entry which is preliminary data.</text>
</comment>
<keyword evidence="4 10" id="KW-0547">Nucleotide-binding</keyword>
<evidence type="ECO:0000256" key="4">
    <source>
        <dbReference type="ARBA" id="ARBA00022741"/>
    </source>
</evidence>
<evidence type="ECO:0000256" key="5">
    <source>
        <dbReference type="ARBA" id="ARBA00022840"/>
    </source>
</evidence>
<dbReference type="PANTHER" id="PTHR43766">
    <property type="entry name" value="TRYPTOPHAN--TRNA LIGASE, MITOCHONDRIAL"/>
    <property type="match status" value="1"/>
</dbReference>
<dbReference type="GO" id="GO:0006436">
    <property type="term" value="P:tryptophanyl-tRNA aminoacylation"/>
    <property type="evidence" value="ECO:0007669"/>
    <property type="project" value="UniProtKB-UniRule"/>
</dbReference>
<dbReference type="STRING" id="1605367.AFM12_05485"/>
<dbReference type="CDD" id="cd00806">
    <property type="entry name" value="TrpRS_core"/>
    <property type="match status" value="1"/>
</dbReference>
<dbReference type="InterPro" id="IPR014729">
    <property type="entry name" value="Rossmann-like_a/b/a_fold"/>
</dbReference>
<dbReference type="InterPro" id="IPR002306">
    <property type="entry name" value="Trp-tRNA-ligase"/>
</dbReference>
<dbReference type="NCBIfam" id="TIGR00233">
    <property type="entry name" value="trpS"/>
    <property type="match status" value="1"/>
</dbReference>
<dbReference type="PATRIC" id="fig|1605367.3.peg.2455"/>
<organism evidence="11 12">
    <name type="scientific">Jiulongibacter sediminis</name>
    <dbReference type="NCBI Taxonomy" id="1605367"/>
    <lineage>
        <taxon>Bacteria</taxon>
        <taxon>Pseudomonadati</taxon>
        <taxon>Bacteroidota</taxon>
        <taxon>Cytophagia</taxon>
        <taxon>Cytophagales</taxon>
        <taxon>Leadbetterellaceae</taxon>
        <taxon>Jiulongibacter</taxon>
    </lineage>
</organism>
<keyword evidence="12" id="KW-1185">Reference proteome</keyword>
<evidence type="ECO:0000256" key="7">
    <source>
        <dbReference type="ARBA" id="ARBA00023146"/>
    </source>
</evidence>
<dbReference type="InterPro" id="IPR050203">
    <property type="entry name" value="Trp-tRNA_synthetase"/>
</dbReference>
<dbReference type="EC" id="6.1.1.2" evidence="2 9"/>
<dbReference type="SUPFAM" id="SSF52374">
    <property type="entry name" value="Nucleotidylyl transferase"/>
    <property type="match status" value="1"/>
</dbReference>